<accession>A0A369LJR6</accession>
<proteinExistence type="inferred from homology"/>
<dbReference type="InterPro" id="IPR005744">
    <property type="entry name" value="Hy-lIII"/>
</dbReference>
<gene>
    <name evidence="9" type="ORF">C1881_04140</name>
</gene>
<feature type="transmembrane region" description="Helical" evidence="8">
    <location>
        <begin position="92"/>
        <end position="110"/>
    </location>
</feature>
<evidence type="ECO:0000256" key="4">
    <source>
        <dbReference type="ARBA" id="ARBA00022692"/>
    </source>
</evidence>
<feature type="transmembrane region" description="Helical" evidence="8">
    <location>
        <begin position="122"/>
        <end position="145"/>
    </location>
</feature>
<feature type="transmembrane region" description="Helical" evidence="8">
    <location>
        <begin position="176"/>
        <end position="197"/>
    </location>
</feature>
<comment type="caution">
    <text evidence="9">The sequence shown here is derived from an EMBL/GenBank/DDBJ whole genome shotgun (WGS) entry which is preliminary data.</text>
</comment>
<evidence type="ECO:0000256" key="8">
    <source>
        <dbReference type="SAM" id="Phobius"/>
    </source>
</evidence>
<feature type="transmembrane region" description="Helical" evidence="8">
    <location>
        <begin position="209"/>
        <end position="226"/>
    </location>
</feature>
<organism evidence="9 10">
    <name type="scientific">Slackia isoflavoniconvertens</name>
    <dbReference type="NCBI Taxonomy" id="572010"/>
    <lineage>
        <taxon>Bacteria</taxon>
        <taxon>Bacillati</taxon>
        <taxon>Actinomycetota</taxon>
        <taxon>Coriobacteriia</taxon>
        <taxon>Eggerthellales</taxon>
        <taxon>Eggerthellaceae</taxon>
        <taxon>Slackia</taxon>
    </lineage>
</organism>
<evidence type="ECO:0000313" key="10">
    <source>
        <dbReference type="Proteomes" id="UP000253975"/>
    </source>
</evidence>
<dbReference type="GO" id="GO:0005886">
    <property type="term" value="C:plasma membrane"/>
    <property type="evidence" value="ECO:0007669"/>
    <property type="project" value="UniProtKB-SubCell"/>
</dbReference>
<dbReference type="RefSeq" id="WP_114615279.1">
    <property type="nucleotide sequence ID" value="NZ_PPTO01000005.1"/>
</dbReference>
<evidence type="ECO:0000256" key="2">
    <source>
        <dbReference type="ARBA" id="ARBA00008488"/>
    </source>
</evidence>
<keyword evidence="6 8" id="KW-0472">Membrane</keyword>
<name>A0A369LJR6_9ACTN</name>
<feature type="transmembrane region" description="Helical" evidence="8">
    <location>
        <begin position="59"/>
        <end position="80"/>
    </location>
</feature>
<keyword evidence="7" id="KW-0862">Zinc</keyword>
<dbReference type="Proteomes" id="UP000253975">
    <property type="component" value="Unassembled WGS sequence"/>
</dbReference>
<reference evidence="9 10" key="1">
    <citation type="journal article" date="2018" name="Elife">
        <title>Discovery and characterization of a prevalent human gut bacterial enzyme sufficient for the inactivation of a family of plant toxins.</title>
        <authorList>
            <person name="Koppel N."/>
            <person name="Bisanz J.E."/>
            <person name="Pandelia M.E."/>
            <person name="Turnbaugh P.J."/>
            <person name="Balskus E.P."/>
        </authorList>
    </citation>
    <scope>NUCLEOTIDE SEQUENCE [LARGE SCALE GENOMIC DNA]</scope>
    <source>
        <strain evidence="9 10">OB21 GAM31</strain>
    </source>
</reference>
<protein>
    <submittedName>
        <fullName evidence="9">Hemolysin III</fullName>
    </submittedName>
</protein>
<dbReference type="InterPro" id="IPR004254">
    <property type="entry name" value="AdipoR/HlyIII-related"/>
</dbReference>
<dbReference type="EMBL" id="PPTO01000005">
    <property type="protein sequence ID" value="RDB59332.1"/>
    <property type="molecule type" value="Genomic_DNA"/>
</dbReference>
<comment type="similarity">
    <text evidence="2">Belongs to the UPF0073 (Hly-III) family.</text>
</comment>
<sequence length="227" mass="24674">MTTLLTSSAHDTMRRHKKVREYSVGEEIGNSITHGVGAALAVAAIPISIVRAVGDGAGVLLAAALIYSISMLMEYLASTLYHALAIDGAKRVFKVIDHAAIYLFIAGSYTPYCLVTLSESGGVYLCAFVWALAIIGMAAEAFWTFRPRWVSVVIYLIMGWCVVGFLPALVENLAPTGLWLLVAGGVCYSIGCVFYVLKKIPFMHMVFHLWVLAGSVLQFFSILLFVL</sequence>
<feature type="transmembrane region" description="Helical" evidence="8">
    <location>
        <begin position="152"/>
        <end position="170"/>
    </location>
</feature>
<dbReference type="PANTHER" id="PTHR20855">
    <property type="entry name" value="ADIPOR/PROGESTIN RECEPTOR-RELATED"/>
    <property type="match status" value="1"/>
</dbReference>
<feature type="binding site" evidence="7">
    <location>
        <position position="204"/>
    </location>
    <ligand>
        <name>Zn(2+)</name>
        <dbReference type="ChEBI" id="CHEBI:29105"/>
    </ligand>
</feature>
<keyword evidence="3" id="KW-1003">Cell membrane</keyword>
<evidence type="ECO:0000313" key="9">
    <source>
        <dbReference type="EMBL" id="RDB59332.1"/>
    </source>
</evidence>
<dbReference type="PANTHER" id="PTHR20855:SF3">
    <property type="entry name" value="LD03007P"/>
    <property type="match status" value="1"/>
</dbReference>
<evidence type="ECO:0000256" key="6">
    <source>
        <dbReference type="ARBA" id="ARBA00023136"/>
    </source>
</evidence>
<dbReference type="AlphaFoldDB" id="A0A369LJR6"/>
<dbReference type="NCBIfam" id="TIGR01065">
    <property type="entry name" value="hlyIII"/>
    <property type="match status" value="1"/>
</dbReference>
<evidence type="ECO:0000256" key="7">
    <source>
        <dbReference type="PIRSR" id="PIRSR604254-1"/>
    </source>
</evidence>
<evidence type="ECO:0000256" key="3">
    <source>
        <dbReference type="ARBA" id="ARBA00022475"/>
    </source>
</evidence>
<keyword evidence="7" id="KW-0479">Metal-binding</keyword>
<comment type="subcellular location">
    <subcellularLocation>
        <location evidence="1">Cell membrane</location>
        <topology evidence="1">Multi-pass membrane protein</topology>
    </subcellularLocation>
</comment>
<dbReference type="GO" id="GO:0046872">
    <property type="term" value="F:metal ion binding"/>
    <property type="evidence" value="ECO:0007669"/>
    <property type="project" value="UniProtKB-KW"/>
</dbReference>
<feature type="binding site" evidence="7">
    <location>
        <position position="82"/>
    </location>
    <ligand>
        <name>Zn(2+)</name>
        <dbReference type="ChEBI" id="CHEBI:29105"/>
    </ligand>
</feature>
<feature type="transmembrane region" description="Helical" evidence="8">
    <location>
        <begin position="32"/>
        <end position="53"/>
    </location>
</feature>
<feature type="binding site" evidence="7">
    <location>
        <position position="208"/>
    </location>
    <ligand>
        <name>Zn(2+)</name>
        <dbReference type="ChEBI" id="CHEBI:29105"/>
    </ligand>
</feature>
<evidence type="ECO:0000256" key="1">
    <source>
        <dbReference type="ARBA" id="ARBA00004651"/>
    </source>
</evidence>
<dbReference type="GO" id="GO:0140911">
    <property type="term" value="F:pore-forming activity"/>
    <property type="evidence" value="ECO:0007669"/>
    <property type="project" value="InterPro"/>
</dbReference>
<dbReference type="Pfam" id="PF03006">
    <property type="entry name" value="HlyIII"/>
    <property type="match status" value="1"/>
</dbReference>
<evidence type="ECO:0000256" key="5">
    <source>
        <dbReference type="ARBA" id="ARBA00022989"/>
    </source>
</evidence>
<keyword evidence="4 8" id="KW-0812">Transmembrane</keyword>
<keyword evidence="5 8" id="KW-1133">Transmembrane helix</keyword>